<keyword evidence="3" id="KW-1185">Reference proteome</keyword>
<keyword evidence="1" id="KW-0812">Transmembrane</keyword>
<gene>
    <name evidence="2" type="ORF">OKIOD_LOCUS14101</name>
</gene>
<evidence type="ECO:0000313" key="2">
    <source>
        <dbReference type="EMBL" id="CAG5110995.1"/>
    </source>
</evidence>
<organism evidence="2 3">
    <name type="scientific">Oikopleura dioica</name>
    <name type="common">Tunicate</name>
    <dbReference type="NCBI Taxonomy" id="34765"/>
    <lineage>
        <taxon>Eukaryota</taxon>
        <taxon>Metazoa</taxon>
        <taxon>Chordata</taxon>
        <taxon>Tunicata</taxon>
        <taxon>Appendicularia</taxon>
        <taxon>Copelata</taxon>
        <taxon>Oikopleuridae</taxon>
        <taxon>Oikopleura</taxon>
    </lineage>
</organism>
<sequence>MRDLASILLLPSAFAQNARPIEPAFIKEKEPFFRDYRSDFSVEKRDEEPWNYVPAGAAIDPMDERIWNEQNDQSEYDIVYDTTEFPTTTEESTTTTTTTTTGPEIVDDAWLLDESSESSILDGFGLPGAVKDMIKKTMSNIFDDSDDAALIITVNSAVDETPPVFNGNMGIPHDWMRKKVDGNAFPWKNYEHHGDWNRPPKGGFFPGFSPQFPVQGAKPEWKPVYAPHAKEDCEKEKDIKPEEEEIEIQAKMEQEEAIQKFKYQRRRHHKIVRCMIMAAMSIGFGFGIFFVLVRLFRARRRRRALLISAEVADKTEKQPLIIA</sequence>
<feature type="transmembrane region" description="Helical" evidence="1">
    <location>
        <begin position="275"/>
        <end position="296"/>
    </location>
</feature>
<protein>
    <submittedName>
        <fullName evidence="2">Oidioi.mRNA.OKI2018_I69.chr2.g5336.t1.cds</fullName>
    </submittedName>
</protein>
<name>A0ABN7T6P7_OIKDI</name>
<evidence type="ECO:0000256" key="1">
    <source>
        <dbReference type="SAM" id="Phobius"/>
    </source>
</evidence>
<proteinExistence type="predicted"/>
<dbReference type="Proteomes" id="UP001158576">
    <property type="component" value="Chromosome 2"/>
</dbReference>
<keyword evidence="1" id="KW-1133">Transmembrane helix</keyword>
<keyword evidence="1" id="KW-0472">Membrane</keyword>
<reference evidence="2 3" key="1">
    <citation type="submission" date="2021-04" db="EMBL/GenBank/DDBJ databases">
        <authorList>
            <person name="Bliznina A."/>
        </authorList>
    </citation>
    <scope>NUCLEOTIDE SEQUENCE [LARGE SCALE GENOMIC DNA]</scope>
</reference>
<evidence type="ECO:0000313" key="3">
    <source>
        <dbReference type="Proteomes" id="UP001158576"/>
    </source>
</evidence>
<dbReference type="EMBL" id="OU015567">
    <property type="protein sequence ID" value="CAG5110995.1"/>
    <property type="molecule type" value="Genomic_DNA"/>
</dbReference>
<accession>A0ABN7T6P7</accession>